<comment type="caution">
    <text evidence="1">The sequence shown here is derived from an EMBL/GenBank/DDBJ whole genome shotgun (WGS) entry which is preliminary data.</text>
</comment>
<name>A0A3E1Y537_9BACT</name>
<keyword evidence="2" id="KW-1185">Reference proteome</keyword>
<gene>
    <name evidence="1" type="ORF">DVR12_22170</name>
</gene>
<evidence type="ECO:0000313" key="1">
    <source>
        <dbReference type="EMBL" id="RFS19805.1"/>
    </source>
</evidence>
<organism evidence="1 2">
    <name type="scientific">Chitinophaga silvatica</name>
    <dbReference type="NCBI Taxonomy" id="2282649"/>
    <lineage>
        <taxon>Bacteria</taxon>
        <taxon>Pseudomonadati</taxon>
        <taxon>Bacteroidota</taxon>
        <taxon>Chitinophagia</taxon>
        <taxon>Chitinophagales</taxon>
        <taxon>Chitinophagaceae</taxon>
        <taxon>Chitinophaga</taxon>
    </lineage>
</organism>
<dbReference type="Proteomes" id="UP000260644">
    <property type="component" value="Unassembled WGS sequence"/>
</dbReference>
<proteinExistence type="predicted"/>
<protein>
    <submittedName>
        <fullName evidence="1">Uncharacterized protein</fullName>
    </submittedName>
</protein>
<evidence type="ECO:0000313" key="2">
    <source>
        <dbReference type="Proteomes" id="UP000260644"/>
    </source>
</evidence>
<sequence>MYRIEGIYYDDILTDSFVYKGDLLTEAWFYGENGYTEMSQYTYNDAGFIIKSVNFERFNNTMKLYSSDSLVWSASTITQYSKFSDANTILMDTPVISIDANKRIGLIRTKDTIRYPQFRQLYYTEYTFTGNNMTTNVSKYYRDYYIENHPSSFYDQVITFEYGNLINPLRMTLINNPLLSFREEKSLISVNNPTKLIQSFADKFNEHLANYNITSEALPNTQIMYKSTYKEINSDASWVMKFKIKTIIK</sequence>
<reference evidence="1 2" key="1">
    <citation type="submission" date="2018-07" db="EMBL/GenBank/DDBJ databases">
        <title>Chitinophaga K2CV101002-2 sp. nov., isolated from a monsoon evergreen broad-leaved forest soil.</title>
        <authorList>
            <person name="Lv Y."/>
        </authorList>
    </citation>
    <scope>NUCLEOTIDE SEQUENCE [LARGE SCALE GENOMIC DNA]</scope>
    <source>
        <strain evidence="1 2">GDMCC 1.1288</strain>
    </source>
</reference>
<accession>A0A3E1Y537</accession>
<dbReference type="EMBL" id="QPMM01000012">
    <property type="protein sequence ID" value="RFS19805.1"/>
    <property type="molecule type" value="Genomic_DNA"/>
</dbReference>
<dbReference type="AlphaFoldDB" id="A0A3E1Y537"/>